<dbReference type="InterPro" id="IPR029045">
    <property type="entry name" value="ClpP/crotonase-like_dom_sf"/>
</dbReference>
<evidence type="ECO:0000256" key="1">
    <source>
        <dbReference type="ARBA" id="ARBA00004496"/>
    </source>
</evidence>
<evidence type="ECO:0000256" key="4">
    <source>
        <dbReference type="ARBA" id="ARBA00022670"/>
    </source>
</evidence>
<feature type="region of interest" description="Disordered" evidence="10">
    <location>
        <begin position="520"/>
        <end position="542"/>
    </location>
</feature>
<dbReference type="CDD" id="cd07562">
    <property type="entry name" value="Peptidase_S41_TRI"/>
    <property type="match status" value="1"/>
</dbReference>
<dbReference type="InterPro" id="IPR029414">
    <property type="entry name" value="Tricorn_PDZ"/>
</dbReference>
<dbReference type="PROSITE" id="PS51257">
    <property type="entry name" value="PROKAR_LIPOPROTEIN"/>
    <property type="match status" value="1"/>
</dbReference>
<dbReference type="Pfam" id="PF26550">
    <property type="entry name" value="Tricorn_2nd"/>
    <property type="match status" value="1"/>
</dbReference>
<comment type="function">
    <text evidence="7">Degrades oligopeptides.</text>
</comment>
<evidence type="ECO:0000256" key="10">
    <source>
        <dbReference type="SAM" id="MobiDB-lite"/>
    </source>
</evidence>
<dbReference type="EMBL" id="PFFQ01000041">
    <property type="protein sequence ID" value="PIW15951.1"/>
    <property type="molecule type" value="Genomic_DNA"/>
</dbReference>
<dbReference type="InterPro" id="IPR028204">
    <property type="entry name" value="Tricorn_C1"/>
</dbReference>
<dbReference type="InterPro" id="IPR005151">
    <property type="entry name" value="Tail-specific_protease"/>
</dbReference>
<dbReference type="Pfam" id="PF14684">
    <property type="entry name" value="Tricorn_C1"/>
    <property type="match status" value="1"/>
</dbReference>
<protein>
    <recommendedName>
        <fullName evidence="7">Tricorn protease homolog</fullName>
        <ecNumber evidence="7">3.4.21.-</ecNumber>
    </recommendedName>
</protein>
<feature type="compositionally biased region" description="Basic and acidic residues" evidence="10">
    <location>
        <begin position="521"/>
        <end position="542"/>
    </location>
</feature>
<dbReference type="AlphaFoldDB" id="A0A2M7G2D3"/>
<keyword evidence="6 7" id="KW-0720">Serine protease</keyword>
<accession>A0A2M7G2D3</accession>
<dbReference type="Pfam" id="PF26549">
    <property type="entry name" value="Tricorn_N"/>
    <property type="match status" value="1"/>
</dbReference>
<dbReference type="InterPro" id="IPR036034">
    <property type="entry name" value="PDZ_sf"/>
</dbReference>
<dbReference type="SUPFAM" id="SSF82171">
    <property type="entry name" value="DPP6 N-terminal domain-like"/>
    <property type="match status" value="1"/>
</dbReference>
<dbReference type="Proteomes" id="UP000231019">
    <property type="component" value="Unassembled WGS sequence"/>
</dbReference>
<keyword evidence="4 7" id="KW-0645">Protease</keyword>
<feature type="domain" description="Tail specific protease" evidence="11">
    <location>
        <begin position="839"/>
        <end position="1029"/>
    </location>
</feature>
<evidence type="ECO:0000256" key="8">
    <source>
        <dbReference type="PIRSR" id="PIRSR036421-1"/>
    </source>
</evidence>
<evidence type="ECO:0000256" key="7">
    <source>
        <dbReference type="PIRNR" id="PIRNR036421"/>
    </source>
</evidence>
<feature type="active site" description="Nucleophile" evidence="8">
    <location>
        <position position="960"/>
    </location>
</feature>
<organism evidence="12 13">
    <name type="scientific">bacterium (Candidatus Blackallbacteria) CG17_big_fil_post_rev_8_21_14_2_50_48_46</name>
    <dbReference type="NCBI Taxonomy" id="2014261"/>
    <lineage>
        <taxon>Bacteria</taxon>
        <taxon>Candidatus Blackallbacteria</taxon>
    </lineage>
</organism>
<evidence type="ECO:0000256" key="5">
    <source>
        <dbReference type="ARBA" id="ARBA00022801"/>
    </source>
</evidence>
<dbReference type="Pfam" id="PF03572">
    <property type="entry name" value="Peptidase_S41"/>
    <property type="match status" value="1"/>
</dbReference>
<dbReference type="PIRSF" id="PIRSF036421">
    <property type="entry name" value="Tricorn_protease"/>
    <property type="match status" value="1"/>
</dbReference>
<evidence type="ECO:0000256" key="9">
    <source>
        <dbReference type="PIRSR" id="PIRSR036421-3"/>
    </source>
</evidence>
<evidence type="ECO:0000313" key="12">
    <source>
        <dbReference type="EMBL" id="PIW15951.1"/>
    </source>
</evidence>
<comment type="subcellular location">
    <subcellularLocation>
        <location evidence="1 7">Cytoplasm</location>
    </subcellularLocation>
</comment>
<proteinExistence type="inferred from homology"/>
<dbReference type="Gene3D" id="2.130.10.10">
    <property type="entry name" value="YVTN repeat-like/Quinoprotein amine dehydrogenase"/>
    <property type="match status" value="1"/>
</dbReference>
<evidence type="ECO:0000256" key="6">
    <source>
        <dbReference type="ARBA" id="ARBA00022825"/>
    </source>
</evidence>
<dbReference type="Gene3D" id="2.30.42.10">
    <property type="match status" value="1"/>
</dbReference>
<dbReference type="EC" id="3.4.21.-" evidence="7"/>
<dbReference type="InterPro" id="IPR015943">
    <property type="entry name" value="WD40/YVTN_repeat-like_dom_sf"/>
</dbReference>
<reference evidence="12 13" key="1">
    <citation type="submission" date="2017-09" db="EMBL/GenBank/DDBJ databases">
        <title>Depth-based differentiation of microbial function through sediment-hosted aquifers and enrichment of novel symbionts in the deep terrestrial subsurface.</title>
        <authorList>
            <person name="Probst A.J."/>
            <person name="Ladd B."/>
            <person name="Jarett J.K."/>
            <person name="Geller-Mcgrath D.E."/>
            <person name="Sieber C.M."/>
            <person name="Emerson J.B."/>
            <person name="Anantharaman K."/>
            <person name="Thomas B.C."/>
            <person name="Malmstrom R."/>
            <person name="Stieglmeier M."/>
            <person name="Klingl A."/>
            <person name="Woyke T."/>
            <person name="Ryan C.M."/>
            <person name="Banfield J.F."/>
        </authorList>
    </citation>
    <scope>NUCLEOTIDE SEQUENCE [LARGE SCALE GENOMIC DNA]</scope>
    <source>
        <strain evidence="12">CG17_big_fil_post_rev_8_21_14_2_50_48_46</strain>
    </source>
</reference>
<gene>
    <name evidence="12" type="ORF">COW36_14635</name>
</gene>
<dbReference type="Gene3D" id="2.120.10.60">
    <property type="entry name" value="Tricorn protease N-terminal domain"/>
    <property type="match status" value="1"/>
</dbReference>
<evidence type="ECO:0000259" key="11">
    <source>
        <dbReference type="SMART" id="SM00245"/>
    </source>
</evidence>
<dbReference type="GO" id="GO:0008236">
    <property type="term" value="F:serine-type peptidase activity"/>
    <property type="evidence" value="ECO:0007669"/>
    <property type="project" value="UniProtKB-UniRule"/>
</dbReference>
<feature type="active site" description="Charge relay system" evidence="8">
    <location>
        <position position="740"/>
    </location>
</feature>
<name>A0A2M7G2D3_9BACT</name>
<dbReference type="SUPFAM" id="SSF52096">
    <property type="entry name" value="ClpP/crotonase"/>
    <property type="match status" value="1"/>
</dbReference>
<keyword evidence="5 7" id="KW-0378">Hydrolase</keyword>
<feature type="site" description="Transition state stabilizer; via amide nitrogen" evidence="9">
    <location>
        <position position="961"/>
    </location>
</feature>
<dbReference type="InterPro" id="IPR012393">
    <property type="entry name" value="Tricorn_protease"/>
</dbReference>
<evidence type="ECO:0000313" key="13">
    <source>
        <dbReference type="Proteomes" id="UP000231019"/>
    </source>
</evidence>
<dbReference type="Gene3D" id="3.90.226.10">
    <property type="entry name" value="2-enoyl-CoA Hydratase, Chain A, domain 1"/>
    <property type="match status" value="1"/>
</dbReference>
<dbReference type="GO" id="GO:0006508">
    <property type="term" value="P:proteolysis"/>
    <property type="evidence" value="ECO:0007669"/>
    <property type="project" value="UniProtKB-UniRule"/>
</dbReference>
<dbReference type="SUPFAM" id="SSF50156">
    <property type="entry name" value="PDZ domain-like"/>
    <property type="match status" value="1"/>
</dbReference>
<dbReference type="PANTHER" id="PTHR43253">
    <property type="entry name" value="TRICORN PROTEASE HOMOLOG 2-RELATED"/>
    <property type="match status" value="1"/>
</dbReference>
<dbReference type="GO" id="GO:0005737">
    <property type="term" value="C:cytoplasm"/>
    <property type="evidence" value="ECO:0007669"/>
    <property type="project" value="UniProtKB-SubCell"/>
</dbReference>
<dbReference type="SUPFAM" id="SSF69304">
    <property type="entry name" value="Tricorn protease N-terminal domain"/>
    <property type="match status" value="1"/>
</dbReference>
<dbReference type="SMART" id="SM00245">
    <property type="entry name" value="TSPc"/>
    <property type="match status" value="1"/>
</dbReference>
<evidence type="ECO:0000256" key="3">
    <source>
        <dbReference type="ARBA" id="ARBA00022490"/>
    </source>
</evidence>
<comment type="caution">
    <text evidence="12">The sequence shown here is derived from an EMBL/GenBank/DDBJ whole genome shotgun (WGS) entry which is preliminary data.</text>
</comment>
<feature type="region of interest" description="Disordered" evidence="10">
    <location>
        <begin position="1058"/>
        <end position="1083"/>
    </location>
</feature>
<feature type="active site" description="Charge relay system" evidence="8">
    <location>
        <position position="1018"/>
    </location>
</feature>
<dbReference type="PANTHER" id="PTHR43253:SF1">
    <property type="entry name" value="TRICORN PROTEASE HOMOLOG 2-RELATED"/>
    <property type="match status" value="1"/>
</dbReference>
<comment type="similarity">
    <text evidence="2 7">Belongs to the peptidase S41B family.</text>
</comment>
<dbReference type="Pfam" id="PF14685">
    <property type="entry name" value="PDZ_Tricorn"/>
    <property type="match status" value="1"/>
</dbReference>
<sequence>MTNGYYRWPTVQGNQIVFGCEDDLWSVPLEGGAASRLTADLGHISCPQLSPDGKWIAYIGSDEGHPEVYVIPAEGGAPRRLTYFGAAVTRVSGWKPDSSAVICNSSHRQILRRMVELFAVPLDGSEPECLDYGMAHHIVWGPQGGMLIGRHTWDPARWKRYRGGTAGVFWLDRQGTGGFEPFLREIKGNLATPLWLAERLWFLSDHEGVGNLYSVQLDGQDLKRHTHHEDFYVRFPHSDGQNLVYQCGGEIYRLNLAQDTSEKVEIQWRSPRVQTNRKFAAPSKYLNAQHLHPEGHSIAVITRGKAYSMPLWAGAVVQHGEREGTRYRVAQYLSDQKRMILVGDSSGEEQVEVHWLDGSQPPAVVTDRSLGRPEYVQVSPVTAQVAVVNHRRQLMVVDLDTLTTRLIDETIQHNGIGMPAWSPDGRWLAYSYSKAPQISVIKLCQLETGDSWEVTRPVLEDFSPCFDPEGKYLYFISTREFNPAYDEMHFALGFPYGTRPYLLTLRKDLRSPFEPDAAMLVEKKDSKPEGEEKGEDNAEQPKVKPVEIDLEGIADRIVAFPVKDGRYRKVLGLPGKVLYITYPVHGSLDQNWSESVKIRGTLRVFNLKTREEEVFMDGVNSFQLSGDHKSLLVRVDNKLRVLPAAEKPAEKVLSDSKPGKKSGWLDLDRIKLGVVPVLEWKQMYLDAWRRMRDHFWTENMSGIDWEEVRDRYLPLLDKVASRSEFSDLLWEVQGETGTSHAYEMGGDYRTEPQYSQGFLGADFAWDSAANGYRITHLVHGDHWDAKRGGPLAKPGVNAKVGEIVTAINGQALSQTFTPEQALVNQAKTDVLVTFGGENPRTVQVHALDSDTLARYRDWVEQNRTLVHEQSQGQVGYVHIPDMGPFGFAEFHRYYLSECNYSALLVDVRFNGGGHVSQLLLDKLSRRRLGYDLPRWGEPEPFPSYTVAGPMLALTDENAGSDGDIFSHSFKMLKLGPLVGKRTWGGVIGINSQGRLVDGSLTTQPEYSFWFNDVGWQVENYGTDPDIEVEYAPHDYKAGQDPQLEQALRQLLLMLAENPPPVPDLTRRPELRRPPLPAHEAQGE</sequence>
<dbReference type="Gene3D" id="3.30.750.44">
    <property type="match status" value="1"/>
</dbReference>
<keyword evidence="3 7" id="KW-0963">Cytoplasm</keyword>
<evidence type="ECO:0000256" key="2">
    <source>
        <dbReference type="ARBA" id="ARBA00008524"/>
    </source>
</evidence>